<protein>
    <submittedName>
        <fullName evidence="2">Uncharacterized protein</fullName>
    </submittedName>
</protein>
<feature type="chain" id="PRO_5042102203" evidence="1">
    <location>
        <begin position="26"/>
        <end position="371"/>
    </location>
</feature>
<dbReference type="EMBL" id="QUMU01000019">
    <property type="protein sequence ID" value="REG22670.1"/>
    <property type="molecule type" value="Genomic_DNA"/>
</dbReference>
<dbReference type="RefSeq" id="WP_053066684.1">
    <property type="nucleotide sequence ID" value="NZ_CP011509.1"/>
</dbReference>
<gene>
    <name evidence="2" type="ORF">AA314_05171</name>
    <name evidence="3" type="ORF">ATI61_119202</name>
</gene>
<reference evidence="2 4" key="1">
    <citation type="submission" date="2015-05" db="EMBL/GenBank/DDBJ databases">
        <title>Genome assembly of Archangium gephyra DSM 2261.</title>
        <authorList>
            <person name="Sharma G."/>
            <person name="Subramanian S."/>
        </authorList>
    </citation>
    <scope>NUCLEOTIDE SEQUENCE [LARGE SCALE GENOMIC DNA]</scope>
    <source>
        <strain evidence="2 4">DSM 2261</strain>
    </source>
</reference>
<name>A0AAC8QA42_9BACT</name>
<dbReference type="Proteomes" id="UP000256345">
    <property type="component" value="Unassembled WGS sequence"/>
</dbReference>
<evidence type="ECO:0000313" key="5">
    <source>
        <dbReference type="Proteomes" id="UP000256345"/>
    </source>
</evidence>
<organism evidence="2 4">
    <name type="scientific">Archangium gephyra</name>
    <dbReference type="NCBI Taxonomy" id="48"/>
    <lineage>
        <taxon>Bacteria</taxon>
        <taxon>Pseudomonadati</taxon>
        <taxon>Myxococcota</taxon>
        <taxon>Myxococcia</taxon>
        <taxon>Myxococcales</taxon>
        <taxon>Cystobacterineae</taxon>
        <taxon>Archangiaceae</taxon>
        <taxon>Archangium</taxon>
    </lineage>
</organism>
<accession>A0AAC8QA42</accession>
<dbReference type="Proteomes" id="UP000035579">
    <property type="component" value="Chromosome"/>
</dbReference>
<evidence type="ECO:0000313" key="3">
    <source>
        <dbReference type="EMBL" id="REG22670.1"/>
    </source>
</evidence>
<proteinExistence type="predicted"/>
<feature type="signal peptide" evidence="1">
    <location>
        <begin position="1"/>
        <end position="25"/>
    </location>
</feature>
<sequence length="371" mass="39388">MMTLSTVTSLLLLLAPPPQTPPASATPASATAAAPAEPLEVRHVPAAQVLVGNNLVLRAEVAPSWRLGALVAHHRSAGETAFRETAFELSADGTYAAVVALSPEQRAPVEYYVTARDTDGVETVRFASANAPYPVLIEVPQYTLEREALLEVYGQRRSRVSAFAEYVDYGAQTLNGTSYADRYYRLEADYLYRLFTQVGGLRIDSIRIGVGHLRARTPPFGLLAPEGGSLPGLRPGLDYGFSEVDVGFSPFFGLGVRLSLGGNATGFSAGIGGKVRIGRPNGARVELEGEYTGGLGGAATIRLAWDTVRRFPMSAAAQVTNVPSGPTGVRLLYRVDYLFSDAFALGAQVGYQARASRGGGPTLGLVTSYGW</sequence>
<evidence type="ECO:0000313" key="4">
    <source>
        <dbReference type="Proteomes" id="UP000035579"/>
    </source>
</evidence>
<evidence type="ECO:0000256" key="1">
    <source>
        <dbReference type="SAM" id="SignalP"/>
    </source>
</evidence>
<reference evidence="3 5" key="2">
    <citation type="submission" date="2018-08" db="EMBL/GenBank/DDBJ databases">
        <title>Genomic Encyclopedia of Archaeal and Bacterial Type Strains, Phase II (KMG-II): from individual species to whole genera.</title>
        <authorList>
            <person name="Goeker M."/>
        </authorList>
    </citation>
    <scope>NUCLEOTIDE SEQUENCE [LARGE SCALE GENOMIC DNA]</scope>
    <source>
        <strain evidence="3 5">DSM 2261</strain>
    </source>
</reference>
<keyword evidence="1" id="KW-0732">Signal</keyword>
<dbReference type="EMBL" id="CP011509">
    <property type="protein sequence ID" value="AKJ03545.1"/>
    <property type="molecule type" value="Genomic_DNA"/>
</dbReference>
<dbReference type="AlphaFoldDB" id="A0AAC8QA42"/>
<dbReference type="KEGG" id="age:AA314_05171"/>
<evidence type="ECO:0000313" key="2">
    <source>
        <dbReference type="EMBL" id="AKJ03545.1"/>
    </source>
</evidence>
<keyword evidence="5" id="KW-1185">Reference proteome</keyword>